<feature type="transmembrane region" description="Helical" evidence="1">
    <location>
        <begin position="12"/>
        <end position="33"/>
    </location>
</feature>
<dbReference type="Proteomes" id="UP000640912">
    <property type="component" value="Unassembled WGS sequence"/>
</dbReference>
<evidence type="ECO:0000256" key="1">
    <source>
        <dbReference type="SAM" id="Phobius"/>
    </source>
</evidence>
<dbReference type="EMBL" id="JAEHNR010000026">
    <property type="protein sequence ID" value="MBL1071688.1"/>
    <property type="molecule type" value="Genomic_DNA"/>
</dbReference>
<feature type="transmembrane region" description="Helical" evidence="1">
    <location>
        <begin position="77"/>
        <end position="95"/>
    </location>
</feature>
<gene>
    <name evidence="2" type="ORF">JEM47_04125</name>
</gene>
<comment type="caution">
    <text evidence="2">The sequence shown here is derived from an EMBL/GenBank/DDBJ whole genome shotgun (WGS) entry which is preliminary data.</text>
</comment>
<keyword evidence="1" id="KW-0472">Membrane</keyword>
<keyword evidence="1" id="KW-0812">Transmembrane</keyword>
<evidence type="ECO:0000313" key="2">
    <source>
        <dbReference type="EMBL" id="MBL1071688.1"/>
    </source>
</evidence>
<dbReference type="RefSeq" id="WP_202017836.1">
    <property type="nucleotide sequence ID" value="NZ_JAEHNR010000026.1"/>
</dbReference>
<feature type="transmembrane region" description="Helical" evidence="1">
    <location>
        <begin position="39"/>
        <end position="65"/>
    </location>
</feature>
<sequence length="122" mass="13281">MKDDKISRDNKKIFIGMGIGAVIGILVSVILSVVDSLQILPMFVLMILYALIGILLGGTFAAVIAATEDKTVMKKRLIYLFAVFIVTLIISRILINVGHSKLALIVGWIGIAIANIFVNRIK</sequence>
<evidence type="ECO:0000313" key="3">
    <source>
        <dbReference type="Proteomes" id="UP000640912"/>
    </source>
</evidence>
<organism evidence="2 3">
    <name type="scientific">Lactobacillus kitasatonis</name>
    <dbReference type="NCBI Taxonomy" id="237446"/>
    <lineage>
        <taxon>Bacteria</taxon>
        <taxon>Bacillati</taxon>
        <taxon>Bacillota</taxon>
        <taxon>Bacilli</taxon>
        <taxon>Lactobacillales</taxon>
        <taxon>Lactobacillaceae</taxon>
        <taxon>Lactobacillus</taxon>
    </lineage>
</organism>
<accession>A0ABS1LTV2</accession>
<keyword evidence="1" id="KW-1133">Transmembrane helix</keyword>
<protein>
    <submittedName>
        <fullName evidence="2">Uncharacterized protein</fullName>
    </submittedName>
</protein>
<reference evidence="2 3" key="1">
    <citation type="journal article" date="2021" name="Microorganisms">
        <title>Dual Inhibition of Salmonella enterica and Clostridium perfringens by New Probiotic Candidates Isolated from Chicken Intestinal Mucosa.</title>
        <authorList>
            <person name="Lone A."/>
            <person name="Mottawea W."/>
            <person name="Ait Chait Y."/>
            <person name="Hammami R."/>
        </authorList>
    </citation>
    <scope>NUCLEOTIDE SEQUENCE [LARGE SCALE GENOMIC DNA]</scope>
    <source>
        <strain evidence="2 3">A12</strain>
    </source>
</reference>
<feature type="transmembrane region" description="Helical" evidence="1">
    <location>
        <begin position="101"/>
        <end position="118"/>
    </location>
</feature>
<keyword evidence="3" id="KW-1185">Reference proteome</keyword>
<proteinExistence type="predicted"/>
<name>A0ABS1LTV2_9LACO</name>